<dbReference type="Pfam" id="PF24626">
    <property type="entry name" value="SH3_Tf2-1"/>
    <property type="match status" value="1"/>
</dbReference>
<feature type="domain" description="Integrase catalytic" evidence="1">
    <location>
        <begin position="1"/>
        <end position="119"/>
    </location>
</feature>
<dbReference type="PANTHER" id="PTHR46148:SF59">
    <property type="entry name" value="NUCLEOTIDYLTRANSFERASE, RIBONUCLEASE H"/>
    <property type="match status" value="1"/>
</dbReference>
<name>A0ABQ4X5D7_9ASTR</name>
<comment type="caution">
    <text evidence="2">The sequence shown here is derived from an EMBL/GenBank/DDBJ whole genome shotgun (WGS) entry which is preliminary data.</text>
</comment>
<sequence>MREDYKMERLARLYLNEIVARHGVLILIISDRDSRFTLRFWQSMQEALGTRLDMSTAYHPQTDGQSERTIQTLEDMLRACVLYFRRSWDVHLPLVEFSYNNSYHSSVRCAPFEALYGRKYRLPIMWAEIGEGDYVLLKVSPWKGVVRFRKKGKLSPRFVGPFEIIEKVDPVAYRLDLPEELDGVHDTFHVLNLKKCLADPTLQVPLDEIRVDDKLNFVEEPMEIMEREFNKLKRSRIAIVKLLEDNLCAYDCYVNDMHLYAIMCDLSVWFFTLIAPAVKITSESAYPCKRGFKNIMGWDSDLVNVMVVHSTRQTLLCLVELWELNPSFSAAVMCMLIILECIEKLEIEDLKCSGLHFTWIQDRKDPSNDLTNKNLKEEEEVVTLKEYSSAVHDEEQLLFQKDKIEWMRSGGSRFEGATVPGQFVNHFQAFLGKEMPHWYFKEGRGLRKEDPMSPYLFTVVMEVYNLILKQNLERDNKYRYHWGCKQVTISHLCFADDLLVLCHGDSKSVKVVKKALDEFNSLTGLNPNMGKSIVFFGNLKEDVKKEISSVLPFNVGNCLWLILEYL</sequence>
<keyword evidence="2" id="KW-0695">RNA-directed DNA polymerase</keyword>
<accession>A0ABQ4X5D7</accession>
<organism evidence="2 3">
    <name type="scientific">Tanacetum coccineum</name>
    <dbReference type="NCBI Taxonomy" id="301880"/>
    <lineage>
        <taxon>Eukaryota</taxon>
        <taxon>Viridiplantae</taxon>
        <taxon>Streptophyta</taxon>
        <taxon>Embryophyta</taxon>
        <taxon>Tracheophyta</taxon>
        <taxon>Spermatophyta</taxon>
        <taxon>Magnoliopsida</taxon>
        <taxon>eudicotyledons</taxon>
        <taxon>Gunneridae</taxon>
        <taxon>Pentapetalae</taxon>
        <taxon>asterids</taxon>
        <taxon>campanulids</taxon>
        <taxon>Asterales</taxon>
        <taxon>Asteraceae</taxon>
        <taxon>Asteroideae</taxon>
        <taxon>Anthemideae</taxon>
        <taxon>Anthemidinae</taxon>
        <taxon>Tanacetum</taxon>
    </lineage>
</organism>
<evidence type="ECO:0000259" key="1">
    <source>
        <dbReference type="PROSITE" id="PS50994"/>
    </source>
</evidence>
<dbReference type="PANTHER" id="PTHR46148">
    <property type="entry name" value="CHROMO DOMAIN-CONTAINING PROTEIN"/>
    <property type="match status" value="1"/>
</dbReference>
<dbReference type="SUPFAM" id="SSF53098">
    <property type="entry name" value="Ribonuclease H-like"/>
    <property type="match status" value="1"/>
</dbReference>
<dbReference type="PROSITE" id="PS50994">
    <property type="entry name" value="INTEGRASE"/>
    <property type="match status" value="1"/>
</dbReference>
<keyword evidence="2" id="KW-0548">Nucleotidyltransferase</keyword>
<reference evidence="2" key="1">
    <citation type="journal article" date="2022" name="Int. J. Mol. Sci.">
        <title>Draft Genome of Tanacetum Coccineum: Genomic Comparison of Closely Related Tanacetum-Family Plants.</title>
        <authorList>
            <person name="Yamashiro T."/>
            <person name="Shiraishi A."/>
            <person name="Nakayama K."/>
            <person name="Satake H."/>
        </authorList>
    </citation>
    <scope>NUCLEOTIDE SEQUENCE</scope>
</reference>
<keyword evidence="3" id="KW-1185">Reference proteome</keyword>
<dbReference type="Gene3D" id="3.30.420.10">
    <property type="entry name" value="Ribonuclease H-like superfamily/Ribonuclease H"/>
    <property type="match status" value="1"/>
</dbReference>
<reference evidence="2" key="2">
    <citation type="submission" date="2022-01" db="EMBL/GenBank/DDBJ databases">
        <authorList>
            <person name="Yamashiro T."/>
            <person name="Shiraishi A."/>
            <person name="Satake H."/>
            <person name="Nakayama K."/>
        </authorList>
    </citation>
    <scope>NUCLEOTIDE SEQUENCE</scope>
</reference>
<dbReference type="InterPro" id="IPR056924">
    <property type="entry name" value="SH3_Tf2-1"/>
</dbReference>
<dbReference type="InterPro" id="IPR012337">
    <property type="entry name" value="RNaseH-like_sf"/>
</dbReference>
<dbReference type="InterPro" id="IPR036397">
    <property type="entry name" value="RNaseH_sf"/>
</dbReference>
<dbReference type="EMBL" id="BQNB010009214">
    <property type="protein sequence ID" value="GJS60322.1"/>
    <property type="molecule type" value="Genomic_DNA"/>
</dbReference>
<gene>
    <name evidence="2" type="ORF">Tco_0655106</name>
</gene>
<evidence type="ECO:0000313" key="2">
    <source>
        <dbReference type="EMBL" id="GJS60322.1"/>
    </source>
</evidence>
<evidence type="ECO:0000313" key="3">
    <source>
        <dbReference type="Proteomes" id="UP001151760"/>
    </source>
</evidence>
<protein>
    <submittedName>
        <fullName evidence="2">Reverse transcriptase domain-containing protein</fullName>
    </submittedName>
</protein>
<proteinExistence type="predicted"/>
<dbReference type="GO" id="GO:0003964">
    <property type="term" value="F:RNA-directed DNA polymerase activity"/>
    <property type="evidence" value="ECO:0007669"/>
    <property type="project" value="UniProtKB-KW"/>
</dbReference>
<keyword evidence="2" id="KW-0808">Transferase</keyword>
<dbReference type="InterPro" id="IPR001584">
    <property type="entry name" value="Integrase_cat-core"/>
</dbReference>
<dbReference type="Proteomes" id="UP001151760">
    <property type="component" value="Unassembled WGS sequence"/>
</dbReference>